<dbReference type="InterPro" id="IPR018201">
    <property type="entry name" value="Ketoacyl_synth_AS"/>
</dbReference>
<dbReference type="Pfam" id="PF08659">
    <property type="entry name" value="KR"/>
    <property type="match status" value="1"/>
</dbReference>
<feature type="domain" description="Carrier" evidence="8">
    <location>
        <begin position="1709"/>
        <end position="1790"/>
    </location>
</feature>
<keyword evidence="4" id="KW-0597">Phosphoprotein</keyword>
<keyword evidence="3" id="KW-0596">Phosphopantetheine</keyword>
<feature type="region of interest" description="N-terminal hotdog fold" evidence="6">
    <location>
        <begin position="895"/>
        <end position="1017"/>
    </location>
</feature>
<evidence type="ECO:0000259" key="8">
    <source>
        <dbReference type="PROSITE" id="PS50075"/>
    </source>
</evidence>
<dbReference type="InterPro" id="IPR016036">
    <property type="entry name" value="Malonyl_transacylase_ACP-bd"/>
</dbReference>
<dbReference type="PANTHER" id="PTHR43775">
    <property type="entry name" value="FATTY ACID SYNTHASE"/>
    <property type="match status" value="1"/>
</dbReference>
<dbReference type="InterPro" id="IPR042104">
    <property type="entry name" value="PKS_dehydratase_sf"/>
</dbReference>
<evidence type="ECO:0000256" key="3">
    <source>
        <dbReference type="ARBA" id="ARBA00022450"/>
    </source>
</evidence>
<accession>A0ABS4NYK2</accession>
<evidence type="ECO:0000256" key="7">
    <source>
        <dbReference type="SAM" id="Coils"/>
    </source>
</evidence>
<dbReference type="InterPro" id="IPR014043">
    <property type="entry name" value="Acyl_transferase_dom"/>
</dbReference>
<dbReference type="PANTHER" id="PTHR43775:SF37">
    <property type="entry name" value="SI:DKEY-61P9.11"/>
    <property type="match status" value="1"/>
</dbReference>
<dbReference type="Pfam" id="PF00109">
    <property type="entry name" value="ketoacyl-synt"/>
    <property type="match status" value="1"/>
</dbReference>
<feature type="active site" description="Proton acceptor; for dehydratase activity" evidence="6">
    <location>
        <position position="924"/>
    </location>
</feature>
<dbReference type="Gene3D" id="3.40.47.10">
    <property type="match status" value="1"/>
</dbReference>
<gene>
    <name evidence="11" type="ORF">J2Z70_005309</name>
</gene>
<proteinExistence type="predicted"/>
<dbReference type="SUPFAM" id="SSF47336">
    <property type="entry name" value="ACP-like"/>
    <property type="match status" value="1"/>
</dbReference>
<dbReference type="Pfam" id="PF16197">
    <property type="entry name" value="KAsynt_C_assoc"/>
    <property type="match status" value="1"/>
</dbReference>
<feature type="coiled-coil region" evidence="7">
    <location>
        <begin position="1796"/>
        <end position="1823"/>
    </location>
</feature>
<dbReference type="Pfam" id="PF02801">
    <property type="entry name" value="Ketoacyl-synt_C"/>
    <property type="match status" value="1"/>
</dbReference>
<keyword evidence="7" id="KW-0175">Coiled coil</keyword>
<dbReference type="SUPFAM" id="SSF53901">
    <property type="entry name" value="Thiolase-like"/>
    <property type="match status" value="1"/>
</dbReference>
<evidence type="ECO:0000256" key="5">
    <source>
        <dbReference type="ARBA" id="ARBA00022679"/>
    </source>
</evidence>
<organism evidence="11 12">
    <name type="scientific">Paenibacillus silagei</name>
    <dbReference type="NCBI Taxonomy" id="1670801"/>
    <lineage>
        <taxon>Bacteria</taxon>
        <taxon>Bacillati</taxon>
        <taxon>Bacillota</taxon>
        <taxon>Bacilli</taxon>
        <taxon>Bacillales</taxon>
        <taxon>Paenibacillaceae</taxon>
        <taxon>Paenibacillus</taxon>
    </lineage>
</organism>
<dbReference type="InterPro" id="IPR020807">
    <property type="entry name" value="PKS_DH"/>
</dbReference>
<dbReference type="InterPro" id="IPR032821">
    <property type="entry name" value="PKS_assoc"/>
</dbReference>
<dbReference type="Gene3D" id="3.40.366.10">
    <property type="entry name" value="Malonyl-Coenzyme A Acyl Carrier Protein, domain 2"/>
    <property type="match status" value="1"/>
</dbReference>
<dbReference type="SUPFAM" id="SSF55048">
    <property type="entry name" value="Probable ACP-binding domain of malonyl-CoA ACP transacylase"/>
    <property type="match status" value="1"/>
</dbReference>
<dbReference type="SUPFAM" id="SSF51735">
    <property type="entry name" value="NAD(P)-binding Rossmann-fold domains"/>
    <property type="match status" value="2"/>
</dbReference>
<evidence type="ECO:0000313" key="12">
    <source>
        <dbReference type="Proteomes" id="UP000773462"/>
    </source>
</evidence>
<dbReference type="InterPro" id="IPR057326">
    <property type="entry name" value="KR_dom"/>
</dbReference>
<dbReference type="Gene3D" id="1.10.1200.10">
    <property type="entry name" value="ACP-like"/>
    <property type="match status" value="1"/>
</dbReference>
<dbReference type="InterPro" id="IPR020841">
    <property type="entry name" value="PKS_Beta-ketoAc_synthase_dom"/>
</dbReference>
<dbReference type="PROSITE" id="PS50075">
    <property type="entry name" value="CARRIER"/>
    <property type="match status" value="1"/>
</dbReference>
<dbReference type="InterPro" id="IPR050091">
    <property type="entry name" value="PKS_NRPS_Biosynth_Enz"/>
</dbReference>
<dbReference type="Gene3D" id="3.30.70.3290">
    <property type="match status" value="1"/>
</dbReference>
<dbReference type="InterPro" id="IPR016035">
    <property type="entry name" value="Acyl_Trfase/lysoPLipase"/>
</dbReference>
<dbReference type="EMBL" id="JAGGLV010000023">
    <property type="protein sequence ID" value="MBP2115124.1"/>
    <property type="molecule type" value="Genomic_DNA"/>
</dbReference>
<comment type="caution">
    <text evidence="11">The sequence shown here is derived from an EMBL/GenBank/DDBJ whole genome shotgun (WGS) entry which is preliminary data.</text>
</comment>
<dbReference type="Pfam" id="PF21089">
    <property type="entry name" value="PKS_DH_N"/>
    <property type="match status" value="1"/>
</dbReference>
<feature type="domain" description="Ketosynthase family 3 (KS3)" evidence="9">
    <location>
        <begin position="6"/>
        <end position="431"/>
    </location>
</feature>
<name>A0ABS4NYK2_9BACL</name>
<dbReference type="SMART" id="SM00822">
    <property type="entry name" value="PKS_KR"/>
    <property type="match status" value="1"/>
</dbReference>
<dbReference type="Pfam" id="PF00698">
    <property type="entry name" value="Acyl_transf_1"/>
    <property type="match status" value="1"/>
</dbReference>
<dbReference type="GO" id="GO:0016740">
    <property type="term" value="F:transferase activity"/>
    <property type="evidence" value="ECO:0007669"/>
    <property type="project" value="UniProtKB-KW"/>
</dbReference>
<evidence type="ECO:0000256" key="1">
    <source>
        <dbReference type="ARBA" id="ARBA00003299"/>
    </source>
</evidence>
<keyword evidence="12" id="KW-1185">Reference proteome</keyword>
<dbReference type="PROSITE" id="PS00606">
    <property type="entry name" value="KS3_1"/>
    <property type="match status" value="1"/>
</dbReference>
<dbReference type="InterPro" id="IPR036736">
    <property type="entry name" value="ACP-like_sf"/>
</dbReference>
<dbReference type="Gene3D" id="3.40.50.720">
    <property type="entry name" value="NAD(P)-binding Rossmann-like Domain"/>
    <property type="match status" value="1"/>
</dbReference>
<evidence type="ECO:0000256" key="6">
    <source>
        <dbReference type="PROSITE-ProRule" id="PRU01363"/>
    </source>
</evidence>
<dbReference type="Pfam" id="PF00550">
    <property type="entry name" value="PP-binding"/>
    <property type="match status" value="1"/>
</dbReference>
<dbReference type="InterPro" id="IPR049900">
    <property type="entry name" value="PKS_mFAS_DH"/>
</dbReference>
<feature type="region of interest" description="C-terminal hotdog fold" evidence="6">
    <location>
        <begin position="1032"/>
        <end position="1179"/>
    </location>
</feature>
<feature type="active site" description="Proton donor; for dehydratase activity" evidence="6">
    <location>
        <position position="1093"/>
    </location>
</feature>
<dbReference type="RefSeq" id="WP_209878029.1">
    <property type="nucleotide sequence ID" value="NZ_JAGGLV010000023.1"/>
</dbReference>
<dbReference type="InterPro" id="IPR006162">
    <property type="entry name" value="Ppantetheine_attach_site"/>
</dbReference>
<dbReference type="PROSITE" id="PS52004">
    <property type="entry name" value="KS3_2"/>
    <property type="match status" value="1"/>
</dbReference>
<dbReference type="Gene3D" id="3.10.129.110">
    <property type="entry name" value="Polyketide synthase dehydratase"/>
    <property type="match status" value="1"/>
</dbReference>
<dbReference type="InterPro" id="IPR001227">
    <property type="entry name" value="Ac_transferase_dom_sf"/>
</dbReference>
<dbReference type="CDD" id="cd00833">
    <property type="entry name" value="PKS"/>
    <property type="match status" value="1"/>
</dbReference>
<dbReference type="InterPro" id="IPR036291">
    <property type="entry name" value="NAD(P)-bd_dom_sf"/>
</dbReference>
<evidence type="ECO:0000256" key="2">
    <source>
        <dbReference type="ARBA" id="ARBA00004789"/>
    </source>
</evidence>
<comment type="function">
    <text evidence="1">Involved in some intermediate steps for the synthesis of the antibiotic polyketide bacillaene which is involved in secondary metabolism.</text>
</comment>
<dbReference type="PROSITE" id="PS52019">
    <property type="entry name" value="PKS_MFAS_DH"/>
    <property type="match status" value="1"/>
</dbReference>
<evidence type="ECO:0000313" key="11">
    <source>
        <dbReference type="EMBL" id="MBP2115124.1"/>
    </source>
</evidence>
<keyword evidence="5 11" id="KW-0808">Transferase</keyword>
<dbReference type="Pfam" id="PF14765">
    <property type="entry name" value="PS-DH"/>
    <property type="match status" value="1"/>
</dbReference>
<dbReference type="InterPro" id="IPR016039">
    <property type="entry name" value="Thiolase-like"/>
</dbReference>
<dbReference type="SMART" id="SM00827">
    <property type="entry name" value="PKS_AT"/>
    <property type="match status" value="1"/>
</dbReference>
<dbReference type="SMART" id="SM00825">
    <property type="entry name" value="PKS_KS"/>
    <property type="match status" value="1"/>
</dbReference>
<sequence>MNKQTDKLVAIVGMGCRFPGSANNVEQFWDILKSGKDTITDVPEDRWSIEEYYHPNKQVKGKSHARRGGFIDKFDQFDAKFFGINAREADQIDPQQRQMLEIVWEALEDAGIKPGSLSGSRTGVFIGGFTLDYKILQFADAAQIGTHAAVGSMMTMLSNRISYIYNLMGPSLSIDTACSSSVVSVHEACKSLHNGECDLALAGGMELIYAPEYFIAESKGGFLSVDGSCKTFDAAANGYVRGEGGGILVLKSLEKALEDGDYVYAVIRESLVNQDGKTNGITVPNGESQKMLLQDVYARAGIASDEVQYVELHGTGTALGDPIEVNAVGEFFGEHRTEDNRCIMASVKPNIGHLEAASGVASVIKAACILDHRQIVPHIGMKELNPELDLDKLRLRIPLTNESWPQDGKDAIVGVNSFGFGGTNAHVILQGITGDRTYDGTVNEELPQVLTISAKTEQSLKALAAEYTEFLNQTAESLPDICYSALTKREKFPKSLVLFGGNIQEIIQGLTDYQQDTLPQNVVVGNEGKDKRLVFIFTGMGPQWYAMGRELYHVNTVFRNTVEKCHAEFSRYLSWSLMDEFLIHEEQSSMQFTEVSQPLNFTVQVALVEMWKSMGVVPDLIIGHSVGEVAGLYAAGVYSFEDAVRISYYRSMLQQRLTGKGGMLAVALNEAQATELIAGNNDKVSIAAINSNTSLTLSGDMGCLTEISSRLEADGIFNKFLRVTVPYHSVFMNEIKSELLEALRDIHPQPTKIRTYTTGNGQLAEGPELDNEYWWLNVSGSVYFAKAMEQILEEGYSCFVEVGPHPVLANSVSELASEKDIEVLISPSLRRNDPEIPRMLRTLSELFCAGYEIDWSRIYRGTFKYVKLPHYQWEHERFWKESKEHMKRRLGQKEHPFIGYRKNSVVPAWEAEINDYIMPFVSDHCVNGSVLLAGAHFIEAAFQMLRDYSKLSIDEVYGLYHIHFKRALFLDENNAGHMSINYDPQHGVVKIGSLADGDVSRTTENFRGEFVRKQTWSVNRTADLEALKHSAKEILNQAECYGLLEKMNFTYGPMFQGLKKVWINHNEVLAEICMLDELGIQDMDNILHPVILDAAFQSLLVNQFDELRDHGQVDIKLPDTVDSVVVYGNTSGPLRVRSIVKESGKEFIAGDIEIYDEQGNIVVIVDNFVARSVEKSPEAAVLSEKNLKEWFYGIEWKAQEVENDEQLIAARHSYTNWVVLCDASGMGDRIAGNLSGRGYNCKRFYADYQNPGNQDAGSVIVSNNQADYIKLIQHMDQEQEYGIIHLWGMDITSHDQMDTDAIEASKQKAVNSIRHVMNTLNEHSVKYRTWAVTQGAVSVDGKEPVDVLQGAAIGMCRVISHSECIGSWGASMDIDHHPASVDLLINDLENYTREDQLAYRNGVRYVARLEHIYDLDGNIPVTMADNKIYLVTGAMGSLGQITVNWMYEKGARHFVLVGRTPFPGKKERKVMASSHKLYSQVQFINELERKGCTVEVAALDIANEAAVGELTHRLIHEETMPVGGVVHIAGVVKDKLMMQMEQHEFDEVYDTKVKGAWLLHKYLEEVELDFFIMYSSTGSVVTAVGQVNYAAANSFMDSLACYRRSKGKSALSLGWGPWGVGMVKEKNLIDHYKYQRGMNPIYAVNGMQALERVFGQQLCHAVIGEADWPLALNNYPGKPALYNHLAEQSEDTAGDAQETDLFSILAKASGIEEKSAVIMDFFAEIIAETIHAKKEALVLDEPISSVGVDSIIAAEIRNKINKKCSINISIVDLLGGISIADLAGKHFNDINDLIIEDESEADLEALLDQLENLTEEEAALLLSK</sequence>
<dbReference type="SUPFAM" id="SSF52151">
    <property type="entry name" value="FabD/lysophospholipase-like"/>
    <property type="match status" value="1"/>
</dbReference>
<evidence type="ECO:0000256" key="4">
    <source>
        <dbReference type="ARBA" id="ARBA00022553"/>
    </source>
</evidence>
<evidence type="ECO:0000259" key="10">
    <source>
        <dbReference type="PROSITE" id="PS52019"/>
    </source>
</evidence>
<feature type="domain" description="PKS/mFAS DH" evidence="10">
    <location>
        <begin position="895"/>
        <end position="1179"/>
    </location>
</feature>
<dbReference type="InterPro" id="IPR049551">
    <property type="entry name" value="PKS_DH_C"/>
</dbReference>
<reference evidence="11 12" key="1">
    <citation type="submission" date="2021-03" db="EMBL/GenBank/DDBJ databases">
        <title>Genomic Encyclopedia of Type Strains, Phase IV (KMG-IV): sequencing the most valuable type-strain genomes for metagenomic binning, comparative biology and taxonomic classification.</title>
        <authorList>
            <person name="Goeker M."/>
        </authorList>
    </citation>
    <scope>NUCLEOTIDE SEQUENCE [LARGE SCALE GENOMIC DNA]</scope>
    <source>
        <strain evidence="11 12">DSM 101953</strain>
    </source>
</reference>
<comment type="pathway">
    <text evidence="2">Antibiotic biosynthesis; bacillaene biosynthesis.</text>
</comment>
<dbReference type="Proteomes" id="UP000773462">
    <property type="component" value="Unassembled WGS sequence"/>
</dbReference>
<dbReference type="PROSITE" id="PS00012">
    <property type="entry name" value="PHOSPHOPANTETHEINE"/>
    <property type="match status" value="1"/>
</dbReference>
<dbReference type="CDD" id="cd08955">
    <property type="entry name" value="KR_2_FAS_SDR_x"/>
    <property type="match status" value="1"/>
</dbReference>
<evidence type="ECO:0000259" key="9">
    <source>
        <dbReference type="PROSITE" id="PS52004"/>
    </source>
</evidence>
<dbReference type="InterPro" id="IPR014030">
    <property type="entry name" value="Ketoacyl_synth_N"/>
</dbReference>
<dbReference type="InterPro" id="IPR013968">
    <property type="entry name" value="PKS_KR"/>
</dbReference>
<dbReference type="InterPro" id="IPR009081">
    <property type="entry name" value="PP-bd_ACP"/>
</dbReference>
<dbReference type="SMART" id="SM00826">
    <property type="entry name" value="PKS_DH"/>
    <property type="match status" value="1"/>
</dbReference>
<dbReference type="InterPro" id="IPR014031">
    <property type="entry name" value="Ketoacyl_synth_C"/>
</dbReference>
<dbReference type="InterPro" id="IPR049552">
    <property type="entry name" value="PKS_DH_N"/>
</dbReference>
<protein>
    <submittedName>
        <fullName evidence="11">Acyl transferase domain-containing protein</fullName>
    </submittedName>
</protein>